<evidence type="ECO:0000313" key="4">
    <source>
        <dbReference type="Proteomes" id="UP000629468"/>
    </source>
</evidence>
<feature type="domain" description="CSC1/OSCA1-like N-terminal transmembrane" evidence="2">
    <location>
        <begin position="121"/>
        <end position="196"/>
    </location>
</feature>
<reference evidence="3 4" key="1">
    <citation type="journal article" name="Sci. Rep.">
        <title>Telomere-to-telomere assembled and centromere annotated genomes of the two main subspecies of the button mushroom Agaricus bisporus reveal especially polymorphic chromosome ends.</title>
        <authorList>
            <person name="Sonnenberg A.S.M."/>
            <person name="Sedaghat-Telgerd N."/>
            <person name="Lavrijssen B."/>
            <person name="Ohm R.A."/>
            <person name="Hendrickx P.M."/>
            <person name="Scholtmeijer K."/>
            <person name="Baars J.J.P."/>
            <person name="van Peer A."/>
        </authorList>
    </citation>
    <scope>NUCLEOTIDE SEQUENCE [LARGE SCALE GENOMIC DNA]</scope>
    <source>
        <strain evidence="3 4">H119_p4</strain>
    </source>
</reference>
<dbReference type="Pfam" id="PF13967">
    <property type="entry name" value="RSN1_TM"/>
    <property type="match status" value="1"/>
</dbReference>
<gene>
    <name evidence="3" type="ORF">Agabi119p4_1097</name>
</gene>
<keyword evidence="1" id="KW-1133">Transmembrane helix</keyword>
<sequence length="237" mass="26375">MAKHRSAVSKDDLTEAAIIAFLLPVDTGESEKSRKEVLREAFLRFHPEEREAVWQGIGRVAPRDIPAPFHITSVVAPTTFLTISNAMANVGDAADEIFKCQLPDAGARCCWVPSGPDVGRFCCYRSLIQYIASSKQESSATSSANLPLEFSESLFGRLPPLMRTKEPELLDKIGLGAVTYLRFLRLMWWLSFAGIAVPFYCQSISPIIFAMFLLRAAILSMLTIRDVPVHFSMRMSL</sequence>
<dbReference type="EMBL" id="JABXXO010000001">
    <property type="protein sequence ID" value="KAF7784932.1"/>
    <property type="molecule type" value="Genomic_DNA"/>
</dbReference>
<protein>
    <recommendedName>
        <fullName evidence="2">CSC1/OSCA1-like N-terminal transmembrane domain-containing protein</fullName>
    </recommendedName>
</protein>
<accession>A0A8H7KLN4</accession>
<name>A0A8H7KLN4_AGABI</name>
<keyword evidence="1" id="KW-0812">Transmembrane</keyword>
<comment type="caution">
    <text evidence="3">The sequence shown here is derived from an EMBL/GenBank/DDBJ whole genome shotgun (WGS) entry which is preliminary data.</text>
</comment>
<dbReference type="AlphaFoldDB" id="A0A8H7KLN4"/>
<evidence type="ECO:0000259" key="2">
    <source>
        <dbReference type="Pfam" id="PF13967"/>
    </source>
</evidence>
<proteinExistence type="predicted"/>
<keyword evidence="1" id="KW-0472">Membrane</keyword>
<evidence type="ECO:0000313" key="3">
    <source>
        <dbReference type="EMBL" id="KAF7784932.1"/>
    </source>
</evidence>
<dbReference type="InterPro" id="IPR032880">
    <property type="entry name" value="CSC1/OSCA1-like_N"/>
</dbReference>
<evidence type="ECO:0000256" key="1">
    <source>
        <dbReference type="SAM" id="Phobius"/>
    </source>
</evidence>
<dbReference type="Proteomes" id="UP000629468">
    <property type="component" value="Unassembled WGS sequence"/>
</dbReference>
<organism evidence="3 4">
    <name type="scientific">Agaricus bisporus var. burnettii</name>
    <dbReference type="NCBI Taxonomy" id="192524"/>
    <lineage>
        <taxon>Eukaryota</taxon>
        <taxon>Fungi</taxon>
        <taxon>Dikarya</taxon>
        <taxon>Basidiomycota</taxon>
        <taxon>Agaricomycotina</taxon>
        <taxon>Agaricomycetes</taxon>
        <taxon>Agaricomycetidae</taxon>
        <taxon>Agaricales</taxon>
        <taxon>Agaricineae</taxon>
        <taxon>Agaricaceae</taxon>
        <taxon>Agaricus</taxon>
    </lineage>
</organism>
<feature type="transmembrane region" description="Helical" evidence="1">
    <location>
        <begin position="183"/>
        <end position="200"/>
    </location>
</feature>